<evidence type="ECO:0000313" key="3">
    <source>
        <dbReference type="Proteomes" id="UP000323324"/>
    </source>
</evidence>
<organism evidence="2 3">
    <name type="scientific">Bizionia saleffrena</name>
    <dbReference type="NCBI Taxonomy" id="291189"/>
    <lineage>
        <taxon>Bacteria</taxon>
        <taxon>Pseudomonadati</taxon>
        <taxon>Bacteroidota</taxon>
        <taxon>Flavobacteriia</taxon>
        <taxon>Flavobacteriales</taxon>
        <taxon>Flavobacteriaceae</taxon>
        <taxon>Bizionia</taxon>
    </lineage>
</organism>
<comment type="caution">
    <text evidence="2">The sequence shown here is derived from an EMBL/GenBank/DDBJ whole genome shotgun (WGS) entry which is preliminary data.</text>
</comment>
<dbReference type="EMBL" id="VSKM01000005">
    <property type="protein sequence ID" value="TYB76030.1"/>
    <property type="molecule type" value="Genomic_DNA"/>
</dbReference>
<gene>
    <name evidence="2" type="ORF">ES676_06145</name>
</gene>
<evidence type="ECO:0000256" key="1">
    <source>
        <dbReference type="SAM" id="Phobius"/>
    </source>
</evidence>
<keyword evidence="3" id="KW-1185">Reference proteome</keyword>
<protein>
    <recommendedName>
        <fullName evidence="4">Magnesium citrate secondary transporter</fullName>
    </recommendedName>
</protein>
<dbReference type="AlphaFoldDB" id="A0A8H2LDT6"/>
<feature type="transmembrane region" description="Helical" evidence="1">
    <location>
        <begin position="92"/>
        <end position="112"/>
    </location>
</feature>
<name>A0A8H2LDT6_9FLAO</name>
<evidence type="ECO:0000313" key="2">
    <source>
        <dbReference type="EMBL" id="TYB76030.1"/>
    </source>
</evidence>
<feature type="transmembrane region" description="Helical" evidence="1">
    <location>
        <begin position="61"/>
        <end position="80"/>
    </location>
</feature>
<feature type="transmembrane region" description="Helical" evidence="1">
    <location>
        <begin position="34"/>
        <end position="54"/>
    </location>
</feature>
<reference evidence="2 3" key="1">
    <citation type="submission" date="2019-08" db="EMBL/GenBank/DDBJ databases">
        <title>Genomes of Antarctic Bizionia species.</title>
        <authorList>
            <person name="Bowman J.P."/>
        </authorList>
    </citation>
    <scope>NUCLEOTIDE SEQUENCE [LARGE SCALE GENOMIC DNA]</scope>
    <source>
        <strain evidence="2 3">HFD</strain>
    </source>
</reference>
<dbReference type="Proteomes" id="UP000323324">
    <property type="component" value="Unassembled WGS sequence"/>
</dbReference>
<accession>A0A8H2LDT6</accession>
<proteinExistence type="predicted"/>
<keyword evidence="1" id="KW-0472">Membrane</keyword>
<sequence>MSILKHPLFLVVSALTLAIYFAKMAAVPLPNWVAFYLSDVLCMPIVLSACLATVRIAKQNNLISIPLGAIMALTIYYALYFEWLLPHYNSRYTADIIDVGLYVIGSGLFYTFQKRLY</sequence>
<dbReference type="RefSeq" id="WP_148369404.1">
    <property type="nucleotide sequence ID" value="NZ_VSKM01000005.1"/>
</dbReference>
<keyword evidence="1" id="KW-0812">Transmembrane</keyword>
<keyword evidence="1" id="KW-1133">Transmembrane helix</keyword>
<evidence type="ECO:0008006" key="4">
    <source>
        <dbReference type="Google" id="ProtNLM"/>
    </source>
</evidence>